<evidence type="ECO:0000313" key="4">
    <source>
        <dbReference type="Proteomes" id="UP000053477"/>
    </source>
</evidence>
<evidence type="ECO:0000313" key="3">
    <source>
        <dbReference type="EMBL" id="KLO03825.1"/>
    </source>
</evidence>
<keyword evidence="4" id="KW-1185">Reference proteome</keyword>
<protein>
    <recommendedName>
        <fullName evidence="2">DUF6532 domain-containing protein</fullName>
    </recommendedName>
</protein>
<proteinExistence type="predicted"/>
<gene>
    <name evidence="3" type="ORF">SCHPADRAFT_948279</name>
</gene>
<dbReference type="EMBL" id="KQ086978">
    <property type="protein sequence ID" value="KLO03825.1"/>
    <property type="molecule type" value="Genomic_DNA"/>
</dbReference>
<evidence type="ECO:0000259" key="2">
    <source>
        <dbReference type="Pfam" id="PF20149"/>
    </source>
</evidence>
<feature type="domain" description="DUF6532" evidence="2">
    <location>
        <begin position="2"/>
        <end position="211"/>
    </location>
</feature>
<dbReference type="Pfam" id="PF20149">
    <property type="entry name" value="DUF6532"/>
    <property type="match status" value="1"/>
</dbReference>
<dbReference type="InterPro" id="IPR045341">
    <property type="entry name" value="DUF6532"/>
</dbReference>
<reference evidence="3 4" key="1">
    <citation type="submission" date="2015-04" db="EMBL/GenBank/DDBJ databases">
        <title>Complete genome sequence of Schizopora paradoxa KUC8140, a cosmopolitan wood degrader in East Asia.</title>
        <authorList>
            <consortium name="DOE Joint Genome Institute"/>
            <person name="Min B."/>
            <person name="Park H."/>
            <person name="Jang Y."/>
            <person name="Kim J.-J."/>
            <person name="Kim K.H."/>
            <person name="Pangilinan J."/>
            <person name="Lipzen A."/>
            <person name="Riley R."/>
            <person name="Grigoriev I.V."/>
            <person name="Spatafora J.W."/>
            <person name="Choi I.-G."/>
        </authorList>
    </citation>
    <scope>NUCLEOTIDE SEQUENCE [LARGE SCALE GENOMIC DNA]</scope>
    <source>
        <strain evidence="3 4">KUC8140</strain>
    </source>
</reference>
<feature type="compositionally biased region" description="Basic and acidic residues" evidence="1">
    <location>
        <begin position="319"/>
        <end position="338"/>
    </location>
</feature>
<name>A0A0H2QW68_9AGAM</name>
<dbReference type="STRING" id="27342.A0A0H2QW68"/>
<feature type="region of interest" description="Disordered" evidence="1">
    <location>
        <begin position="243"/>
        <end position="338"/>
    </location>
</feature>
<dbReference type="AlphaFoldDB" id="A0A0H2QW68"/>
<feature type="compositionally biased region" description="Acidic residues" evidence="1">
    <location>
        <begin position="258"/>
        <end position="299"/>
    </location>
</feature>
<dbReference type="Proteomes" id="UP000053477">
    <property type="component" value="Unassembled WGS sequence"/>
</dbReference>
<sequence length="338" mass="38699">MMRLYLLLRNGYPQAGQLYKCAKIIYRAACRAKYGKSWKDKMPQFTEGMSKLLRDENWGMRGKIKKAALGVVNCAYGLHPDDSFFSAPDSKTLKQMKRDYIAKKVDRLLGLDAPFLRGPRSKKYPLGVAFANPAIKDLIHLLVFNPKRRSPMASKDLNAFEGIPLPLIAYTATALCYGLEEWRTGEHISKTFSESTYRQYYRELLQSLREMEVEQRSVLNTIRTHIFDTGKSHMEGYVTDADKRNVPFKSSGTAPIEMESDSDGFDPELLSQEEDSDPNSEDGEDSEEDSELESEEGDESDRNGGYDYGQESVSDEDEIRNNHHDGRRWQRRSESREL</sequence>
<accession>A0A0H2QW68</accession>
<evidence type="ECO:0000256" key="1">
    <source>
        <dbReference type="SAM" id="MobiDB-lite"/>
    </source>
</evidence>
<dbReference type="OrthoDB" id="2840219at2759"/>
<dbReference type="InParanoid" id="A0A0H2QW68"/>
<organism evidence="3 4">
    <name type="scientific">Schizopora paradoxa</name>
    <dbReference type="NCBI Taxonomy" id="27342"/>
    <lineage>
        <taxon>Eukaryota</taxon>
        <taxon>Fungi</taxon>
        <taxon>Dikarya</taxon>
        <taxon>Basidiomycota</taxon>
        <taxon>Agaricomycotina</taxon>
        <taxon>Agaricomycetes</taxon>
        <taxon>Hymenochaetales</taxon>
        <taxon>Schizoporaceae</taxon>
        <taxon>Schizopora</taxon>
    </lineage>
</organism>